<dbReference type="InterPro" id="IPR000551">
    <property type="entry name" value="MerR-type_HTH_dom"/>
</dbReference>
<dbReference type="EMBL" id="QVTE01000044">
    <property type="protein sequence ID" value="RFU67406.1"/>
    <property type="molecule type" value="Genomic_DNA"/>
</dbReference>
<accession>A0A372LM51</accession>
<dbReference type="OrthoDB" id="166060at2"/>
<proteinExistence type="predicted"/>
<dbReference type="AlphaFoldDB" id="A0A372LM51"/>
<dbReference type="Proteomes" id="UP000264541">
    <property type="component" value="Unassembled WGS sequence"/>
</dbReference>
<dbReference type="InterPro" id="IPR009061">
    <property type="entry name" value="DNA-bd_dom_put_sf"/>
</dbReference>
<dbReference type="PROSITE" id="PS50937">
    <property type="entry name" value="HTH_MERR_2"/>
    <property type="match status" value="1"/>
</dbReference>
<keyword evidence="1" id="KW-0238">DNA-binding</keyword>
<organism evidence="3 4">
    <name type="scientific">Peribacillus saganii</name>
    <dbReference type="NCBI Taxonomy" id="2303992"/>
    <lineage>
        <taxon>Bacteria</taxon>
        <taxon>Bacillati</taxon>
        <taxon>Bacillota</taxon>
        <taxon>Bacilli</taxon>
        <taxon>Bacillales</taxon>
        <taxon>Bacillaceae</taxon>
        <taxon>Peribacillus</taxon>
    </lineage>
</organism>
<dbReference type="PANTHER" id="PTHR30204:SF95">
    <property type="entry name" value="HTH-TYPE TRANSCRIPTIONAL REGULATOR CUER"/>
    <property type="match status" value="1"/>
</dbReference>
<gene>
    <name evidence="3" type="ORF">D0469_15170</name>
</gene>
<dbReference type="Gene3D" id="1.10.1660.10">
    <property type="match status" value="1"/>
</dbReference>
<dbReference type="GO" id="GO:0003677">
    <property type="term" value="F:DNA binding"/>
    <property type="evidence" value="ECO:0007669"/>
    <property type="project" value="UniProtKB-KW"/>
</dbReference>
<keyword evidence="4" id="KW-1185">Reference proteome</keyword>
<feature type="domain" description="HTH merR-type" evidence="2">
    <location>
        <begin position="1"/>
        <end position="66"/>
    </location>
</feature>
<name>A0A372LM51_9BACI</name>
<protein>
    <submittedName>
        <fullName evidence="3">MerR family transcriptional regulator</fullName>
    </submittedName>
</protein>
<dbReference type="PANTHER" id="PTHR30204">
    <property type="entry name" value="REDOX-CYCLING DRUG-SENSING TRANSCRIPTIONAL ACTIVATOR SOXR"/>
    <property type="match status" value="1"/>
</dbReference>
<comment type="caution">
    <text evidence="3">The sequence shown here is derived from an EMBL/GenBank/DDBJ whole genome shotgun (WGS) entry which is preliminary data.</text>
</comment>
<sequence length="130" mass="14697">MGELAELANVTKRTVDYYTTKGLLKASRSDSNYRFYDKAAIDQLGFIEECKKNGLSLEEIKQLLICRDLKETDITTASRELEEKLKELNTDLGTILSMLENADGNSKLHLKKTISRESLSLIQTLLLLLV</sequence>
<dbReference type="GO" id="GO:0003700">
    <property type="term" value="F:DNA-binding transcription factor activity"/>
    <property type="evidence" value="ECO:0007669"/>
    <property type="project" value="InterPro"/>
</dbReference>
<dbReference type="SUPFAM" id="SSF46955">
    <property type="entry name" value="Putative DNA-binding domain"/>
    <property type="match status" value="1"/>
</dbReference>
<evidence type="ECO:0000313" key="3">
    <source>
        <dbReference type="EMBL" id="RFU67406.1"/>
    </source>
</evidence>
<dbReference type="InterPro" id="IPR047057">
    <property type="entry name" value="MerR_fam"/>
</dbReference>
<dbReference type="SMART" id="SM00422">
    <property type="entry name" value="HTH_MERR"/>
    <property type="match status" value="1"/>
</dbReference>
<dbReference type="Pfam" id="PF13411">
    <property type="entry name" value="MerR_1"/>
    <property type="match status" value="1"/>
</dbReference>
<evidence type="ECO:0000259" key="2">
    <source>
        <dbReference type="PROSITE" id="PS50937"/>
    </source>
</evidence>
<evidence type="ECO:0000313" key="4">
    <source>
        <dbReference type="Proteomes" id="UP000264541"/>
    </source>
</evidence>
<reference evidence="3 4" key="1">
    <citation type="submission" date="2018-08" db="EMBL/GenBank/DDBJ databases">
        <title>Bacillus chawlae sp. nov., Bacillus glennii sp. nov., and Bacillus saganii sp. nov. Isolated from the Vehicle Assembly Building at Kennedy Space Center where the Viking Spacecraft were Assembled.</title>
        <authorList>
            <person name="Seuylemezian A."/>
            <person name="Vaishampayan P."/>
        </authorList>
    </citation>
    <scope>NUCLEOTIDE SEQUENCE [LARGE SCALE GENOMIC DNA]</scope>
    <source>
        <strain evidence="3 4">V47-23a</strain>
    </source>
</reference>
<evidence type="ECO:0000256" key="1">
    <source>
        <dbReference type="ARBA" id="ARBA00023125"/>
    </source>
</evidence>